<dbReference type="Gene3D" id="1.25.40.10">
    <property type="entry name" value="Tetratricopeptide repeat domain"/>
    <property type="match status" value="1"/>
</dbReference>
<reference evidence="2 3" key="1">
    <citation type="submission" date="2018-03" db="EMBL/GenBank/DDBJ databases">
        <title>Bacillus urumqiensis sp. nov., a moderately haloalkaliphilic bacterium isolated from a salt lake.</title>
        <authorList>
            <person name="Zhao B."/>
            <person name="Liao Z."/>
        </authorList>
    </citation>
    <scope>NUCLEOTIDE SEQUENCE [LARGE SCALE GENOMIC DNA]</scope>
    <source>
        <strain evidence="2 3">BZ-SZ-XJ18</strain>
    </source>
</reference>
<feature type="transmembrane region" description="Helical" evidence="1">
    <location>
        <begin position="6"/>
        <end position="29"/>
    </location>
</feature>
<evidence type="ECO:0000313" key="3">
    <source>
        <dbReference type="Proteomes" id="UP000243650"/>
    </source>
</evidence>
<keyword evidence="1" id="KW-0812">Transmembrane</keyword>
<dbReference type="SUPFAM" id="SSF48452">
    <property type="entry name" value="TPR-like"/>
    <property type="match status" value="1"/>
</dbReference>
<dbReference type="Proteomes" id="UP000243650">
    <property type="component" value="Unassembled WGS sequence"/>
</dbReference>
<feature type="transmembrane region" description="Helical" evidence="1">
    <location>
        <begin position="41"/>
        <end position="66"/>
    </location>
</feature>
<name>A0A2P6MLA3_ALKUR</name>
<proteinExistence type="predicted"/>
<protein>
    <recommendedName>
        <fullName evidence="4">Tetratricopeptide repeat protein</fullName>
    </recommendedName>
</protein>
<evidence type="ECO:0000313" key="2">
    <source>
        <dbReference type="EMBL" id="PRO67061.1"/>
    </source>
</evidence>
<dbReference type="Pfam" id="PF13428">
    <property type="entry name" value="TPR_14"/>
    <property type="match status" value="1"/>
</dbReference>
<dbReference type="RefSeq" id="WP_105957447.1">
    <property type="nucleotide sequence ID" value="NZ_PVNS01000001.1"/>
</dbReference>
<dbReference type="InterPro" id="IPR011990">
    <property type="entry name" value="TPR-like_helical_dom_sf"/>
</dbReference>
<comment type="caution">
    <text evidence="2">The sequence shown here is derived from an EMBL/GenBank/DDBJ whole genome shotgun (WGS) entry which is preliminary data.</text>
</comment>
<evidence type="ECO:0000256" key="1">
    <source>
        <dbReference type="SAM" id="Phobius"/>
    </source>
</evidence>
<keyword evidence="3" id="KW-1185">Reference proteome</keyword>
<accession>A0A2P6MLA3</accession>
<gene>
    <name evidence="2" type="ORF">C6I21_00395</name>
</gene>
<evidence type="ECO:0008006" key="4">
    <source>
        <dbReference type="Google" id="ProtNLM"/>
    </source>
</evidence>
<keyword evidence="1" id="KW-1133">Transmembrane helix</keyword>
<organism evidence="2 3">
    <name type="scientific">Alkalicoccus urumqiensis</name>
    <name type="common">Bacillus urumqiensis</name>
    <dbReference type="NCBI Taxonomy" id="1548213"/>
    <lineage>
        <taxon>Bacteria</taxon>
        <taxon>Bacillati</taxon>
        <taxon>Bacillota</taxon>
        <taxon>Bacilli</taxon>
        <taxon>Bacillales</taxon>
        <taxon>Bacillaceae</taxon>
        <taxon>Alkalicoccus</taxon>
    </lineage>
</organism>
<sequence length="325" mass="37310">MSPADVMPIWLIVFWLIHGVIVYLLGRIWMKKKEEEDRGHISAAVLMAIVFPVIGTIAGLLVIAAASRFPAESLLEEYEKYISYEVTNLEALRTEAEWSEELVPLVDMVTDQQAENRRHAIMSHITQDIRGQGRYLRMGMDGADSETIHYAAATMNSLSGRFEKAVEQQKAAHDPDMESQVLQLHQSYQKLIESDLLSPLQARHKRKEWLSFLEEAHTRHPDASWILTGWGQVLELDGQPEKAARLYEDAISRFPQEAEGYERLLRLYWKQHVPEEAVPVMQKASVYLDRSTLTEDQKFLFDMLEGESSEWQPTLNFHSSLLQSS</sequence>
<keyword evidence="1" id="KW-0472">Membrane</keyword>
<dbReference type="AlphaFoldDB" id="A0A2P6MLA3"/>
<dbReference type="EMBL" id="PVNS01000001">
    <property type="protein sequence ID" value="PRO67061.1"/>
    <property type="molecule type" value="Genomic_DNA"/>
</dbReference>